<gene>
    <name evidence="1" type="ORF">HMPREF2132_01665</name>
</gene>
<dbReference type="AlphaFoldDB" id="A0AAW3FH74"/>
<dbReference type="Proteomes" id="UP000029533">
    <property type="component" value="Unassembled WGS sequence"/>
</dbReference>
<dbReference type="EMBL" id="JRNJ01000022">
    <property type="protein sequence ID" value="KGF29910.1"/>
    <property type="molecule type" value="Genomic_DNA"/>
</dbReference>
<evidence type="ECO:0000313" key="1">
    <source>
        <dbReference type="EMBL" id="KGF29910.1"/>
    </source>
</evidence>
<accession>A0AAW3FH74</accession>
<comment type="caution">
    <text evidence="1">The sequence shown here is derived from an EMBL/GenBank/DDBJ whole genome shotgun (WGS) entry which is preliminary data.</text>
</comment>
<name>A0AAW3FH74_9BACT</name>
<organism evidence="1 2">
    <name type="scientific">Prevotella histicola JCM 15637 = DNF00424</name>
    <dbReference type="NCBI Taxonomy" id="1236504"/>
    <lineage>
        <taxon>Bacteria</taxon>
        <taxon>Pseudomonadati</taxon>
        <taxon>Bacteroidota</taxon>
        <taxon>Bacteroidia</taxon>
        <taxon>Bacteroidales</taxon>
        <taxon>Prevotellaceae</taxon>
        <taxon>Prevotella</taxon>
    </lineage>
</organism>
<proteinExistence type="predicted"/>
<protein>
    <submittedName>
        <fullName evidence="1">Uncharacterized protein</fullName>
    </submittedName>
</protein>
<sequence length="155" mass="18073">MEQTNMQIKANLITQKVWPTEIYPGYKIKNEANKRDGLPHSTGDGSRSFQSRLVRADQAGNVTLVFNYNDYMRYVDIGVGGKRKAENVERSKNARFRNRYIAIWDPTGGQTHRPAIMMEYRHLQERIRDYLVDFYGYEGQVSILDTFTDATINLW</sequence>
<evidence type="ECO:0000313" key="2">
    <source>
        <dbReference type="Proteomes" id="UP000029533"/>
    </source>
</evidence>
<reference evidence="1 2" key="1">
    <citation type="submission" date="2014-07" db="EMBL/GenBank/DDBJ databases">
        <authorList>
            <person name="McCorrison J."/>
            <person name="Sanka R."/>
            <person name="Torralba M."/>
            <person name="Gillis M."/>
            <person name="Haft D.H."/>
            <person name="Methe B."/>
            <person name="Sutton G."/>
            <person name="Nelson K.E."/>
        </authorList>
    </citation>
    <scope>NUCLEOTIDE SEQUENCE [LARGE SCALE GENOMIC DNA]</scope>
    <source>
        <strain evidence="1 2">DNF00424</strain>
    </source>
</reference>